<dbReference type="EMBL" id="JH126403">
    <property type="protein sequence ID" value="EGX90541.1"/>
    <property type="molecule type" value="Genomic_DNA"/>
</dbReference>
<dbReference type="VEuPathDB" id="FungiDB:CCM_06961"/>
<keyword evidence="2" id="KW-1185">Reference proteome</keyword>
<dbReference type="GeneID" id="18168972"/>
<reference evidence="1 2" key="1">
    <citation type="journal article" date="2011" name="Genome Biol.">
        <title>Genome sequence of the insect pathogenic fungus Cordyceps militaris, a valued traditional Chinese medicine.</title>
        <authorList>
            <person name="Zheng P."/>
            <person name="Xia Y."/>
            <person name="Xiao G."/>
            <person name="Xiong C."/>
            <person name="Hu X."/>
            <person name="Zhang S."/>
            <person name="Zheng H."/>
            <person name="Huang Y."/>
            <person name="Zhou Y."/>
            <person name="Wang S."/>
            <person name="Zhao G.P."/>
            <person name="Liu X."/>
            <person name="St Leger R.J."/>
            <person name="Wang C."/>
        </authorList>
    </citation>
    <scope>NUCLEOTIDE SEQUENCE [LARGE SCALE GENOMIC DNA]</scope>
    <source>
        <strain evidence="1 2">CM01</strain>
    </source>
</reference>
<proteinExistence type="predicted"/>
<evidence type="ECO:0000313" key="1">
    <source>
        <dbReference type="EMBL" id="EGX90541.1"/>
    </source>
</evidence>
<name>G3JLG7_CORMM</name>
<gene>
    <name evidence="1" type="ORF">CCM_06961</name>
</gene>
<sequence length="98" mass="10777">MSIKLYSHSTMRVANETEAKTSLALKIGHATVHESSSPHNHPSGCTDRVSRPLWVIYRESRVDNGQSPHSTQQSSWRHGGSAVCFLGAQARLVPARVK</sequence>
<organism evidence="1 2">
    <name type="scientific">Cordyceps militaris (strain CM01)</name>
    <name type="common">Caterpillar fungus</name>
    <dbReference type="NCBI Taxonomy" id="983644"/>
    <lineage>
        <taxon>Eukaryota</taxon>
        <taxon>Fungi</taxon>
        <taxon>Dikarya</taxon>
        <taxon>Ascomycota</taxon>
        <taxon>Pezizomycotina</taxon>
        <taxon>Sordariomycetes</taxon>
        <taxon>Hypocreomycetidae</taxon>
        <taxon>Hypocreales</taxon>
        <taxon>Cordycipitaceae</taxon>
        <taxon>Cordyceps</taxon>
    </lineage>
</organism>
<dbReference type="Proteomes" id="UP000001610">
    <property type="component" value="Unassembled WGS sequence"/>
</dbReference>
<dbReference type="HOGENOM" id="CLU_2333556_0_0_1"/>
<accession>G3JLG7</accession>
<dbReference type="InParanoid" id="G3JLG7"/>
<dbReference type="RefSeq" id="XP_006672162.1">
    <property type="nucleotide sequence ID" value="XM_006672099.1"/>
</dbReference>
<evidence type="ECO:0000313" key="2">
    <source>
        <dbReference type="Proteomes" id="UP000001610"/>
    </source>
</evidence>
<dbReference type="AlphaFoldDB" id="G3JLG7"/>
<protein>
    <submittedName>
        <fullName evidence="1">Uncharacterized protein</fullName>
    </submittedName>
</protein>
<dbReference type="KEGG" id="cmt:CCM_06961"/>